<dbReference type="AlphaFoldDB" id="A0A0L1IQC5"/>
<dbReference type="InterPro" id="IPR029058">
    <property type="entry name" value="AB_hydrolase_fold"/>
</dbReference>
<feature type="non-terminal residue" evidence="5">
    <location>
        <position position="1"/>
    </location>
</feature>
<protein>
    <recommendedName>
        <fullName evidence="3">Carboxylic ester hydrolase</fullName>
        <ecNumber evidence="3">3.1.1.-</ecNumber>
    </recommendedName>
</protein>
<feature type="domain" description="Carboxylesterase type B" evidence="4">
    <location>
        <begin position="39"/>
        <end position="504"/>
    </location>
</feature>
<sequence length="631" mass="70089">LHFELSLDHSSSTMSPRLQLEQTPIVRLPTSSIPSHIQTIVGKRSAISDAIEEFRGIPYAHVPGRWGHSHLRDRLPRDIFDATENGPRCPALGKPDTRAFQSYLPYPDDRQDEFECLNLFVVRPSKEALAKHDINAETTRLPVLIWIHGGGFIDGAGTDPASDPSRLVLRSISHKTPFIAVSINYRLGIFGFGASSDMIAAQGSDSPLKGVNFGLYDQKLAIIWIKRNIAAFGGDNTKITIMGQSAGGVSCHLHLLEAEFDTKRPLFRKAGLMSGPVGGLELTSMGKADQRWADLCQLWSVQAENPVERVNMLRRIPTKDLLNSVADLHWVLFTLTIDELTIRKSDLGCGVSVHLEHGGLGDESTPSDEKVQVLMSATADEFRGFALMANWDYTTFHSLFTSGYPSEAAAEEVLQEYGISPTSSDEELFEGFSQFISDATMMHKIYRANEFFKVHRGKQALLRDQDTKRVGIQYHHLEFGNPFSGPMQGVAHHGVDMIYAFGNFHDALDKADQGILEGYVEPNQAHAEASVGEPSMNTKTTDYRKSNIDLSHELQDRLIQFVVEDCQETDQRAYADDILTFCPDRSVCVESWSSGEKWISKRKKLAALDKDYDSMIAATRRLVGSVVGMAL</sequence>
<evidence type="ECO:0000313" key="5">
    <source>
        <dbReference type="EMBL" id="KNG81403.1"/>
    </source>
</evidence>
<dbReference type="EMBL" id="JNOM01000452">
    <property type="protein sequence ID" value="KNG81403.1"/>
    <property type="molecule type" value="Genomic_DNA"/>
</dbReference>
<gene>
    <name evidence="5" type="ORF">ANOM_010511</name>
</gene>
<dbReference type="Proteomes" id="UP000037505">
    <property type="component" value="Unassembled WGS sequence"/>
</dbReference>
<dbReference type="ESTHER" id="aspno-a0a0l1iqc5">
    <property type="family name" value="Fungal_carboxylesterase_lipase"/>
</dbReference>
<comment type="caution">
    <text evidence="5">The sequence shown here is derived from an EMBL/GenBank/DDBJ whole genome shotgun (WGS) entry which is preliminary data.</text>
</comment>
<name>A0A0L1IQC5_ASPN3</name>
<dbReference type="Gene3D" id="3.40.50.1820">
    <property type="entry name" value="alpha/beta hydrolase"/>
    <property type="match status" value="1"/>
</dbReference>
<dbReference type="Pfam" id="PF00135">
    <property type="entry name" value="COesterase"/>
    <property type="match status" value="1"/>
</dbReference>
<dbReference type="STRING" id="1509407.A0A0L1IQC5"/>
<dbReference type="GeneID" id="26812315"/>
<comment type="similarity">
    <text evidence="1 3">Belongs to the type-B carboxylesterase/lipase family.</text>
</comment>
<evidence type="ECO:0000259" key="4">
    <source>
        <dbReference type="Pfam" id="PF00135"/>
    </source>
</evidence>
<dbReference type="SUPFAM" id="SSF53474">
    <property type="entry name" value="alpha/beta-Hydrolases"/>
    <property type="match status" value="1"/>
</dbReference>
<dbReference type="GO" id="GO:0016787">
    <property type="term" value="F:hydrolase activity"/>
    <property type="evidence" value="ECO:0007669"/>
    <property type="project" value="UniProtKB-KW"/>
</dbReference>
<dbReference type="EC" id="3.1.1.-" evidence="3"/>
<dbReference type="PROSITE" id="PS00122">
    <property type="entry name" value="CARBOXYLESTERASE_B_1"/>
    <property type="match status" value="1"/>
</dbReference>
<proteinExistence type="inferred from homology"/>
<accession>A0A0L1IQC5</accession>
<organism evidence="5 6">
    <name type="scientific">Aspergillus nomiae NRRL (strain ATCC 15546 / NRRL 13137 / CBS 260.88 / M93)</name>
    <dbReference type="NCBI Taxonomy" id="1509407"/>
    <lineage>
        <taxon>Eukaryota</taxon>
        <taxon>Fungi</taxon>
        <taxon>Dikarya</taxon>
        <taxon>Ascomycota</taxon>
        <taxon>Pezizomycotina</taxon>
        <taxon>Eurotiomycetes</taxon>
        <taxon>Eurotiomycetidae</taxon>
        <taxon>Eurotiales</taxon>
        <taxon>Aspergillaceae</taxon>
        <taxon>Aspergillus</taxon>
        <taxon>Aspergillus subgen. Circumdati</taxon>
    </lineage>
</organism>
<evidence type="ECO:0000256" key="3">
    <source>
        <dbReference type="RuleBase" id="RU361235"/>
    </source>
</evidence>
<dbReference type="InterPro" id="IPR002018">
    <property type="entry name" value="CarbesteraseB"/>
</dbReference>
<dbReference type="RefSeq" id="XP_015402326.1">
    <property type="nucleotide sequence ID" value="XM_015555767.1"/>
</dbReference>
<evidence type="ECO:0000256" key="1">
    <source>
        <dbReference type="ARBA" id="ARBA00005964"/>
    </source>
</evidence>
<evidence type="ECO:0000313" key="6">
    <source>
        <dbReference type="Proteomes" id="UP000037505"/>
    </source>
</evidence>
<dbReference type="InterPro" id="IPR019826">
    <property type="entry name" value="Carboxylesterase_B_AS"/>
</dbReference>
<dbReference type="InterPro" id="IPR050309">
    <property type="entry name" value="Type-B_Carboxylest/Lipase"/>
</dbReference>
<evidence type="ECO:0000256" key="2">
    <source>
        <dbReference type="ARBA" id="ARBA00022801"/>
    </source>
</evidence>
<keyword evidence="2 3" id="KW-0378">Hydrolase</keyword>
<dbReference type="OrthoDB" id="3200163at2759"/>
<keyword evidence="6" id="KW-1185">Reference proteome</keyword>
<dbReference type="PANTHER" id="PTHR11559">
    <property type="entry name" value="CARBOXYLESTERASE"/>
    <property type="match status" value="1"/>
</dbReference>
<reference evidence="5 6" key="1">
    <citation type="submission" date="2014-06" db="EMBL/GenBank/DDBJ databases">
        <title>The Genome of the Aflatoxigenic Filamentous Fungus Aspergillus nomius.</title>
        <authorList>
            <person name="Moore M.G."/>
            <person name="Shannon B.M."/>
            <person name="Brian M.M."/>
        </authorList>
    </citation>
    <scope>NUCLEOTIDE SEQUENCE [LARGE SCALE GENOMIC DNA]</scope>
    <source>
        <strain evidence="5 6">NRRL 13137</strain>
    </source>
</reference>